<feature type="region of interest" description="Disordered" evidence="1">
    <location>
        <begin position="617"/>
        <end position="658"/>
    </location>
</feature>
<dbReference type="SUPFAM" id="SSF49879">
    <property type="entry name" value="SMAD/FHA domain"/>
    <property type="match status" value="1"/>
</dbReference>
<feature type="compositionally biased region" description="Polar residues" evidence="1">
    <location>
        <begin position="388"/>
        <end position="397"/>
    </location>
</feature>
<dbReference type="Pfam" id="PF00498">
    <property type="entry name" value="FHA"/>
    <property type="match status" value="1"/>
</dbReference>
<evidence type="ECO:0000313" key="3">
    <source>
        <dbReference type="EMBL" id="KAF9728739.1"/>
    </source>
</evidence>
<keyword evidence="4" id="KW-1185">Reference proteome</keyword>
<comment type="caution">
    <text evidence="3">The sequence shown here is derived from an EMBL/GenBank/DDBJ whole genome shotgun (WGS) entry which is preliminary data.</text>
</comment>
<dbReference type="Gene3D" id="2.60.200.20">
    <property type="match status" value="1"/>
</dbReference>
<dbReference type="OrthoDB" id="4096268at2759"/>
<dbReference type="AlphaFoldDB" id="A0A9P6KJT8"/>
<gene>
    <name evidence="3" type="ORF">PMIN01_13119</name>
</gene>
<sequence length="693" mass="74299">MAASEGKFPRTPTPPSANKVSLADVAPAIHITLRCSDKLDEYTTRAFTLAPGSIVQIGRASKNAAKPELMVGPANAFIDSPTISREHAVLTATPPPAACVYIQDKGSMHGTMVNGVKLHPINLHPLNNGDVLQFGANVTREQRTCHHHSEPHFAANTRPVFYTARQFTFQSSLPSYPNGITVPDSSDEEDVDVEIDDELSCPPSYGTLTNPLTIDIDDVDDRHLIGTEEAHRVPEPRANASNEEDLYDDELDKHPQDATLPLEPSHDAQEPSPSPDVDDDDDEDDLVFYPEHQPAAYPKRALASITSDDPFSEDDADSIYASEDEQVSRPDNYSIASVDSIQSQSDGDMELAEDDNDDEEEEERSASSPFSMHIKLLEQQKTPLMGAQQEQDSQQMGSEIPNDSPETKEVLGSASTTMDLRSDSSELGLTAPPAPPAPFVNSGLATLTTEGETPKLPDTYFTGNDVFSGSYHRAYLDSMESLPPRPAASRPVWPSMIDYTSPFPPPANAPNFSTAYSSHFVGSYSGSAEPLLSNLFAAPQPYTSAVENPWEQSKSSTIATTSGVQTPPPAPSSEFSSPPVRRTEVSIREIVEDVAQQPPTPTSVSGGLKRKADVLDEAVEGSEEALTPRPQASAGAATPNATALGAANGIDQRPRKRPRSLLAKAASYVASGLVGAAGAVVLLTSVPNDFFVA</sequence>
<reference evidence="3" key="1">
    <citation type="journal article" date="2020" name="Mol. Plant Microbe Interact.">
        <title>Genome Sequence of the Biocontrol Agent Coniothyrium minitans strain Conio (IMI 134523).</title>
        <authorList>
            <person name="Patel D."/>
            <person name="Shittu T.A."/>
            <person name="Baroncelli R."/>
            <person name="Muthumeenakshi S."/>
            <person name="Osborne T.H."/>
            <person name="Janganan T.K."/>
            <person name="Sreenivasaprasad S."/>
        </authorList>
    </citation>
    <scope>NUCLEOTIDE SEQUENCE</scope>
    <source>
        <strain evidence="3">Conio</strain>
    </source>
</reference>
<organism evidence="3 4">
    <name type="scientific">Paraphaeosphaeria minitans</name>
    <dbReference type="NCBI Taxonomy" id="565426"/>
    <lineage>
        <taxon>Eukaryota</taxon>
        <taxon>Fungi</taxon>
        <taxon>Dikarya</taxon>
        <taxon>Ascomycota</taxon>
        <taxon>Pezizomycotina</taxon>
        <taxon>Dothideomycetes</taxon>
        <taxon>Pleosporomycetidae</taxon>
        <taxon>Pleosporales</taxon>
        <taxon>Massarineae</taxon>
        <taxon>Didymosphaeriaceae</taxon>
        <taxon>Paraphaeosphaeria</taxon>
    </lineage>
</organism>
<dbReference type="PROSITE" id="PS50006">
    <property type="entry name" value="FHA_DOMAIN"/>
    <property type="match status" value="1"/>
</dbReference>
<evidence type="ECO:0000259" key="2">
    <source>
        <dbReference type="PROSITE" id="PS50006"/>
    </source>
</evidence>
<evidence type="ECO:0000313" key="4">
    <source>
        <dbReference type="Proteomes" id="UP000756921"/>
    </source>
</evidence>
<dbReference type="Proteomes" id="UP000756921">
    <property type="component" value="Unassembled WGS sequence"/>
</dbReference>
<evidence type="ECO:0000256" key="1">
    <source>
        <dbReference type="SAM" id="MobiDB-lite"/>
    </source>
</evidence>
<feature type="compositionally biased region" description="Polar residues" evidence="1">
    <location>
        <begin position="329"/>
        <end position="345"/>
    </location>
</feature>
<feature type="compositionally biased region" description="Acidic residues" evidence="1">
    <location>
        <begin position="276"/>
        <end position="286"/>
    </location>
</feature>
<dbReference type="EMBL" id="WJXW01000018">
    <property type="protein sequence ID" value="KAF9728739.1"/>
    <property type="molecule type" value="Genomic_DNA"/>
</dbReference>
<feature type="compositionally biased region" description="Acidic residues" evidence="1">
    <location>
        <begin position="310"/>
        <end position="325"/>
    </location>
</feature>
<proteinExistence type="predicted"/>
<protein>
    <submittedName>
        <fullName evidence="3">FHA domain-containing protein</fullName>
    </submittedName>
</protein>
<accession>A0A9P6KJT8</accession>
<feature type="compositionally biased region" description="Polar residues" evidence="1">
    <location>
        <begin position="547"/>
        <end position="565"/>
    </location>
</feature>
<feature type="compositionally biased region" description="Low complexity" evidence="1">
    <location>
        <begin position="632"/>
        <end position="649"/>
    </location>
</feature>
<dbReference type="InterPro" id="IPR000253">
    <property type="entry name" value="FHA_dom"/>
</dbReference>
<feature type="region of interest" description="Disordered" evidence="1">
    <location>
        <begin position="547"/>
        <end position="582"/>
    </location>
</feature>
<dbReference type="SMART" id="SM00240">
    <property type="entry name" value="FHA"/>
    <property type="match status" value="1"/>
</dbReference>
<feature type="domain" description="FHA" evidence="2">
    <location>
        <begin position="55"/>
        <end position="118"/>
    </location>
</feature>
<feature type="region of interest" description="Disordered" evidence="1">
    <location>
        <begin position="254"/>
        <end position="444"/>
    </location>
</feature>
<dbReference type="InterPro" id="IPR008984">
    <property type="entry name" value="SMAD_FHA_dom_sf"/>
</dbReference>
<feature type="compositionally biased region" description="Acidic residues" evidence="1">
    <location>
        <begin position="347"/>
        <end position="363"/>
    </location>
</feature>
<name>A0A9P6KJT8_9PLEO</name>